<sequence length="48" mass="5576">MKSYYKRRVSEGKNKMSTLNVIRNKIISRMFAVVNRGSGYVDLMKYAA</sequence>
<dbReference type="RefSeq" id="WP_208057977.1">
    <property type="nucleotide sequence ID" value="NZ_CP071879.1"/>
</dbReference>
<gene>
    <name evidence="1" type="ORF">J3L21_21400</name>
</gene>
<evidence type="ECO:0000313" key="2">
    <source>
        <dbReference type="Proteomes" id="UP000663940"/>
    </source>
</evidence>
<evidence type="ECO:0008006" key="3">
    <source>
        <dbReference type="Google" id="ProtNLM"/>
    </source>
</evidence>
<reference evidence="1 2" key="1">
    <citation type="submission" date="2021-03" db="EMBL/GenBank/DDBJ databases">
        <title>Mucilaginibacter strains isolated from gold and copper mining confer multi heavy-metal resistance.</title>
        <authorList>
            <person name="Li Y."/>
        </authorList>
    </citation>
    <scope>NUCLEOTIDE SEQUENCE [LARGE SCALE GENOMIC DNA]</scope>
    <source>
        <strain evidence="1 2">P2-4</strain>
    </source>
</reference>
<proteinExistence type="predicted"/>
<name>A0ABX7ULU4_9SPHI</name>
<dbReference type="EMBL" id="CP071880">
    <property type="protein sequence ID" value="QTE53801.1"/>
    <property type="molecule type" value="Genomic_DNA"/>
</dbReference>
<dbReference type="Proteomes" id="UP000663940">
    <property type="component" value="Chromosome"/>
</dbReference>
<accession>A0ABX7ULU4</accession>
<organism evidence="1 2">
    <name type="scientific">Mucilaginibacter rubeus</name>
    <dbReference type="NCBI Taxonomy" id="2027860"/>
    <lineage>
        <taxon>Bacteria</taxon>
        <taxon>Pseudomonadati</taxon>
        <taxon>Bacteroidota</taxon>
        <taxon>Sphingobacteriia</taxon>
        <taxon>Sphingobacteriales</taxon>
        <taxon>Sphingobacteriaceae</taxon>
        <taxon>Mucilaginibacter</taxon>
    </lineage>
</organism>
<keyword evidence="2" id="KW-1185">Reference proteome</keyword>
<evidence type="ECO:0000313" key="1">
    <source>
        <dbReference type="EMBL" id="QTE53801.1"/>
    </source>
</evidence>
<protein>
    <recommendedName>
        <fullName evidence="3">IS110 family transposase</fullName>
    </recommendedName>
</protein>